<name>A0A251UZ38_HELAN</name>
<evidence type="ECO:0000256" key="1">
    <source>
        <dbReference type="SAM" id="MobiDB-lite"/>
    </source>
</evidence>
<dbReference type="EMBL" id="CM007893">
    <property type="protein sequence ID" value="OTG28637.1"/>
    <property type="molecule type" value="Genomic_DNA"/>
</dbReference>
<dbReference type="Proteomes" id="UP000215914">
    <property type="component" value="Chromosome 4"/>
</dbReference>
<reference evidence="2" key="3">
    <citation type="submission" date="2020-06" db="EMBL/GenBank/DDBJ databases">
        <title>Helianthus annuus Genome sequencing and assembly Release 2.</title>
        <authorList>
            <person name="Gouzy J."/>
            <person name="Langlade N."/>
            <person name="Munos S."/>
        </authorList>
    </citation>
    <scope>NUCLEOTIDE SEQUENCE</scope>
    <source>
        <tissue evidence="2">Leaves</tissue>
    </source>
</reference>
<feature type="compositionally biased region" description="Polar residues" evidence="1">
    <location>
        <begin position="27"/>
        <end position="37"/>
    </location>
</feature>
<organism evidence="3 4">
    <name type="scientific">Helianthus annuus</name>
    <name type="common">Common sunflower</name>
    <dbReference type="NCBI Taxonomy" id="4232"/>
    <lineage>
        <taxon>Eukaryota</taxon>
        <taxon>Viridiplantae</taxon>
        <taxon>Streptophyta</taxon>
        <taxon>Embryophyta</taxon>
        <taxon>Tracheophyta</taxon>
        <taxon>Spermatophyta</taxon>
        <taxon>Magnoliopsida</taxon>
        <taxon>eudicotyledons</taxon>
        <taxon>Gunneridae</taxon>
        <taxon>Pentapetalae</taxon>
        <taxon>asterids</taxon>
        <taxon>campanulids</taxon>
        <taxon>Asterales</taxon>
        <taxon>Asteraceae</taxon>
        <taxon>Asteroideae</taxon>
        <taxon>Heliantheae alliance</taxon>
        <taxon>Heliantheae</taxon>
        <taxon>Helianthus</taxon>
    </lineage>
</organism>
<reference evidence="2 4" key="1">
    <citation type="journal article" date="2017" name="Nature">
        <title>The sunflower genome provides insights into oil metabolism, flowering and Asterid evolution.</title>
        <authorList>
            <person name="Badouin H."/>
            <person name="Gouzy J."/>
            <person name="Grassa C.J."/>
            <person name="Murat F."/>
            <person name="Staton S.E."/>
            <person name="Cottret L."/>
            <person name="Lelandais-Briere C."/>
            <person name="Owens G.L."/>
            <person name="Carrere S."/>
            <person name="Mayjonade B."/>
            <person name="Legrand L."/>
            <person name="Gill N."/>
            <person name="Kane N.C."/>
            <person name="Bowers J.E."/>
            <person name="Hubner S."/>
            <person name="Bellec A."/>
            <person name="Berard A."/>
            <person name="Berges H."/>
            <person name="Blanchet N."/>
            <person name="Boniface M.C."/>
            <person name="Brunel D."/>
            <person name="Catrice O."/>
            <person name="Chaidir N."/>
            <person name="Claudel C."/>
            <person name="Donnadieu C."/>
            <person name="Faraut T."/>
            <person name="Fievet G."/>
            <person name="Helmstetter N."/>
            <person name="King M."/>
            <person name="Knapp S.J."/>
            <person name="Lai Z."/>
            <person name="Le Paslier M.C."/>
            <person name="Lippi Y."/>
            <person name="Lorenzon L."/>
            <person name="Mandel J.R."/>
            <person name="Marage G."/>
            <person name="Marchand G."/>
            <person name="Marquand E."/>
            <person name="Bret-Mestries E."/>
            <person name="Morien E."/>
            <person name="Nambeesan S."/>
            <person name="Nguyen T."/>
            <person name="Pegot-Espagnet P."/>
            <person name="Pouilly N."/>
            <person name="Raftis F."/>
            <person name="Sallet E."/>
            <person name="Schiex T."/>
            <person name="Thomas J."/>
            <person name="Vandecasteele C."/>
            <person name="Vares D."/>
            <person name="Vear F."/>
            <person name="Vautrin S."/>
            <person name="Crespi M."/>
            <person name="Mangin B."/>
            <person name="Burke J.M."/>
            <person name="Salse J."/>
            <person name="Munos S."/>
            <person name="Vincourt P."/>
            <person name="Rieseberg L.H."/>
            <person name="Langlade N.B."/>
        </authorList>
    </citation>
    <scope>NUCLEOTIDE SEQUENCE [LARGE SCALE GENOMIC DNA]</scope>
    <source>
        <strain evidence="4">cv. SF193</strain>
        <tissue evidence="2">Leaves</tissue>
    </source>
</reference>
<feature type="region of interest" description="Disordered" evidence="1">
    <location>
        <begin position="27"/>
        <end position="78"/>
    </location>
</feature>
<proteinExistence type="predicted"/>
<dbReference type="InParanoid" id="A0A251UZ38"/>
<accession>A0A251UZ38</accession>
<evidence type="ECO:0000313" key="3">
    <source>
        <dbReference type="EMBL" id="OTG28637.1"/>
    </source>
</evidence>
<reference evidence="3" key="2">
    <citation type="submission" date="2017-02" db="EMBL/GenBank/DDBJ databases">
        <title>Sunflower complete genome.</title>
        <authorList>
            <person name="Langlade N."/>
            <person name="Munos S."/>
        </authorList>
    </citation>
    <scope>NUCLEOTIDE SEQUENCE [LARGE SCALE GENOMIC DNA]</scope>
    <source>
        <tissue evidence="3">Leaves</tissue>
    </source>
</reference>
<gene>
    <name evidence="3" type="ORF">HannXRQ_Chr04g0113461</name>
    <name evidence="2" type="ORF">HanXRQr2_Chr04g0171181</name>
</gene>
<feature type="compositionally biased region" description="Basic residues" evidence="1">
    <location>
        <begin position="61"/>
        <end position="78"/>
    </location>
</feature>
<dbReference type="Gramene" id="mRNA:HanXRQr2_Chr04g0171181">
    <property type="protein sequence ID" value="CDS:HanXRQr2_Chr04g0171181.1"/>
    <property type="gene ID" value="HanXRQr2_Chr04g0171181"/>
</dbReference>
<keyword evidence="4" id="KW-1185">Reference proteome</keyword>
<dbReference type="AlphaFoldDB" id="A0A251UZ38"/>
<sequence length="94" mass="10479">MDPNVFAYAQILGMGGSQPFFQVLQTFPTMGGSQPSPQDIDPKKETVPETQLEPVVEGSKRGKRSHKKKDPTAPRRKGTYVAWTKDEEYALARV</sequence>
<evidence type="ECO:0000313" key="4">
    <source>
        <dbReference type="Proteomes" id="UP000215914"/>
    </source>
</evidence>
<dbReference type="EMBL" id="MNCJ02000319">
    <property type="protein sequence ID" value="KAF5810576.1"/>
    <property type="molecule type" value="Genomic_DNA"/>
</dbReference>
<evidence type="ECO:0000313" key="2">
    <source>
        <dbReference type="EMBL" id="KAF5810576.1"/>
    </source>
</evidence>
<protein>
    <submittedName>
        <fullName evidence="3">Uncharacterized protein</fullName>
    </submittedName>
</protein>